<dbReference type="CDD" id="cd09895">
    <property type="entry name" value="NGN_SP_UpxY"/>
    <property type="match status" value="1"/>
</dbReference>
<keyword evidence="1" id="KW-0889">Transcription antitermination</keyword>
<dbReference type="AlphaFoldDB" id="A0A979GS14"/>
<dbReference type="PANTHER" id="PTHR30265">
    <property type="entry name" value="RHO-INTERACTING TRANSCRIPTION TERMINATION FACTOR NUSG"/>
    <property type="match status" value="1"/>
</dbReference>
<dbReference type="GO" id="GO:0031564">
    <property type="term" value="P:transcription antitermination"/>
    <property type="evidence" value="ECO:0007669"/>
    <property type="project" value="UniProtKB-KW"/>
</dbReference>
<evidence type="ECO:0000256" key="1">
    <source>
        <dbReference type="ARBA" id="ARBA00022814"/>
    </source>
</evidence>
<dbReference type="SMART" id="SM00738">
    <property type="entry name" value="NGN"/>
    <property type="match status" value="1"/>
</dbReference>
<dbReference type="Proteomes" id="UP000002215">
    <property type="component" value="Chromosome"/>
</dbReference>
<protein>
    <submittedName>
        <fullName evidence="5">NusG antitermination factor</fullName>
    </submittedName>
</protein>
<dbReference type="InterPro" id="IPR006645">
    <property type="entry name" value="NGN-like_dom"/>
</dbReference>
<dbReference type="KEGG" id="cpi:Cpin_5306"/>
<dbReference type="OrthoDB" id="9796143at2"/>
<evidence type="ECO:0000313" key="6">
    <source>
        <dbReference type="Proteomes" id="UP000002215"/>
    </source>
</evidence>
<dbReference type="GO" id="GO:0006354">
    <property type="term" value="P:DNA-templated transcription elongation"/>
    <property type="evidence" value="ECO:0007669"/>
    <property type="project" value="InterPro"/>
</dbReference>
<evidence type="ECO:0000256" key="2">
    <source>
        <dbReference type="ARBA" id="ARBA00023015"/>
    </source>
</evidence>
<evidence type="ECO:0000256" key="3">
    <source>
        <dbReference type="ARBA" id="ARBA00023163"/>
    </source>
</evidence>
<dbReference type="InterPro" id="IPR043425">
    <property type="entry name" value="NusG-like"/>
</dbReference>
<accession>A0A979GS14</accession>
<dbReference type="SUPFAM" id="SSF50104">
    <property type="entry name" value="Translation proteins SH3-like domain"/>
    <property type="match status" value="1"/>
</dbReference>
<evidence type="ECO:0000313" key="5">
    <source>
        <dbReference type="EMBL" id="ACU62737.1"/>
    </source>
</evidence>
<organism evidence="5 6">
    <name type="scientific">Chitinophaga pinensis (strain ATCC 43595 / DSM 2588 / LMG 13176 / NBRC 15968 / NCIMB 11800 / UQM 2034)</name>
    <dbReference type="NCBI Taxonomy" id="485918"/>
    <lineage>
        <taxon>Bacteria</taxon>
        <taxon>Pseudomonadati</taxon>
        <taxon>Bacteroidota</taxon>
        <taxon>Chitinophagia</taxon>
        <taxon>Chitinophagales</taxon>
        <taxon>Chitinophagaceae</taxon>
        <taxon>Chitinophaga</taxon>
    </lineage>
</organism>
<dbReference type="Gene3D" id="3.30.70.940">
    <property type="entry name" value="NusG, N-terminal domain"/>
    <property type="match status" value="1"/>
</dbReference>
<dbReference type="PANTHER" id="PTHR30265:SF4">
    <property type="entry name" value="KOW MOTIF FAMILY PROTEIN, EXPRESSED"/>
    <property type="match status" value="1"/>
</dbReference>
<keyword evidence="2" id="KW-0805">Transcription regulation</keyword>
<dbReference type="InterPro" id="IPR036735">
    <property type="entry name" value="NGN_dom_sf"/>
</dbReference>
<dbReference type="InterPro" id="IPR008991">
    <property type="entry name" value="Translation_prot_SH3-like_sf"/>
</dbReference>
<evidence type="ECO:0000259" key="4">
    <source>
        <dbReference type="SMART" id="SM00738"/>
    </source>
</evidence>
<name>A0A979GS14_CHIPD</name>
<sequence>MRSSMSITQQRESKWYVLYTYPLFEKKIGRQLALIDIIHYLPVKTEVRKWSDRLKRMEVPLFPNYIFVKTNLLNKTPILGIPGVVRFVSVEGRAIAISEDDINKIRQIEQSRQDVEIESVYNTGDKIRILNGVFSGLEGELYKRSNRLRVLIKLPVIAQAVSVEISNCDIEKIA</sequence>
<reference evidence="5 6" key="2">
    <citation type="journal article" date="2010" name="Stand. Genomic Sci.">
        <title>Complete genome sequence of Chitinophaga pinensis type strain (UQM 2034).</title>
        <authorList>
            <person name="Glavina Del Rio T."/>
            <person name="Abt B."/>
            <person name="Spring S."/>
            <person name="Lapidus A."/>
            <person name="Nolan M."/>
            <person name="Tice H."/>
            <person name="Copeland A."/>
            <person name="Cheng J.F."/>
            <person name="Chen F."/>
            <person name="Bruce D."/>
            <person name="Goodwin L."/>
            <person name="Pitluck S."/>
            <person name="Ivanova N."/>
            <person name="Mavromatis K."/>
            <person name="Mikhailova N."/>
            <person name="Pati A."/>
            <person name="Chen A."/>
            <person name="Palaniappan K."/>
            <person name="Land M."/>
            <person name="Hauser L."/>
            <person name="Chang Y.J."/>
            <person name="Jeffries C.D."/>
            <person name="Chain P."/>
            <person name="Saunders E."/>
            <person name="Detter J.C."/>
            <person name="Brettin T."/>
            <person name="Rohde M."/>
            <person name="Goker M."/>
            <person name="Bristow J."/>
            <person name="Eisen J.A."/>
            <person name="Markowitz V."/>
            <person name="Hugenholtz P."/>
            <person name="Kyrpides N.C."/>
            <person name="Klenk H.P."/>
            <person name="Lucas S."/>
        </authorList>
    </citation>
    <scope>NUCLEOTIDE SEQUENCE [LARGE SCALE GENOMIC DNA]</scope>
    <source>
        <strain evidence="6">ATCC 43595 / DSM 2588 / LMG 13176 / NBRC 15968 / NCIMB 11800 / UQM 2034</strain>
    </source>
</reference>
<feature type="domain" description="NusG-like N-terminal" evidence="4">
    <location>
        <begin position="12"/>
        <end position="109"/>
    </location>
</feature>
<gene>
    <name evidence="5" type="ordered locus">Cpin_5306</name>
</gene>
<dbReference type="NCBIfam" id="NF033644">
    <property type="entry name" value="antiterm_UpxY"/>
    <property type="match status" value="1"/>
</dbReference>
<dbReference type="Pfam" id="PF02357">
    <property type="entry name" value="NusG"/>
    <property type="match status" value="1"/>
</dbReference>
<keyword evidence="3" id="KW-0804">Transcription</keyword>
<dbReference type="SUPFAM" id="SSF82679">
    <property type="entry name" value="N-utilization substance G protein NusG, N-terminal domain"/>
    <property type="match status" value="1"/>
</dbReference>
<reference evidence="6" key="1">
    <citation type="submission" date="2009-08" db="EMBL/GenBank/DDBJ databases">
        <title>The complete genome of Chitinophaga pinensis DSM 2588.</title>
        <authorList>
            <consortium name="US DOE Joint Genome Institute (JGI-PGF)"/>
            <person name="Lucas S."/>
            <person name="Copeland A."/>
            <person name="Lapidus A."/>
            <person name="Glavina del Rio T."/>
            <person name="Dalin E."/>
            <person name="Tice H."/>
            <person name="Bruce D."/>
            <person name="Goodwin L."/>
            <person name="Pitluck S."/>
            <person name="Kyrpides N."/>
            <person name="Mavromatis K."/>
            <person name="Ivanova N."/>
            <person name="Mikhailova N."/>
            <person name="Sims D."/>
            <person name="Meinche L."/>
            <person name="Brettin T."/>
            <person name="Detter J.C."/>
            <person name="Han C."/>
            <person name="Larimer F."/>
            <person name="Land M."/>
            <person name="Hauser L."/>
            <person name="Markowitz V."/>
            <person name="Cheng J.-F."/>
            <person name="Hugenholtz P."/>
            <person name="Woyke T."/>
            <person name="Wu D."/>
            <person name="Spring S."/>
            <person name="Klenk H.-P."/>
            <person name="Eisen J.A."/>
        </authorList>
    </citation>
    <scope>NUCLEOTIDE SEQUENCE [LARGE SCALE GENOMIC DNA]</scope>
    <source>
        <strain evidence="6">ATCC 43595 / DSM 2588 / LMG 13176 / NBRC 15968 / NCIMB 11800 / UQM 2034</strain>
    </source>
</reference>
<dbReference type="RefSeq" id="WP_012792905.1">
    <property type="nucleotide sequence ID" value="NC_013132.1"/>
</dbReference>
<proteinExistence type="predicted"/>
<dbReference type="EMBL" id="CP001699">
    <property type="protein sequence ID" value="ACU62737.1"/>
    <property type="molecule type" value="Genomic_DNA"/>
</dbReference>